<dbReference type="EMBL" id="JAAMPC010000017">
    <property type="protein sequence ID" value="KAG2245750.1"/>
    <property type="molecule type" value="Genomic_DNA"/>
</dbReference>
<feature type="compositionally biased region" description="Basic and acidic residues" evidence="1">
    <location>
        <begin position="567"/>
        <end position="580"/>
    </location>
</feature>
<keyword evidence="2" id="KW-0472">Membrane</keyword>
<keyword evidence="2" id="KW-0812">Transmembrane</keyword>
<dbReference type="PANTHER" id="PTHR31286:SF113">
    <property type="entry name" value="DUF4283 DOMAIN-CONTAINING PROTEIN"/>
    <property type="match status" value="1"/>
</dbReference>
<sequence>MIWRRWDPGIGRMEIMGEDKEYLDDYGEWHRRSFPDTGIMDKGNRRNLRKHRILGNWGQISMVNQILIINKKKSQISKGIDSDFGGSIWIFLFIKEIGIYSSRCDLFGAWRIWYDPVFGNENRLILGIKCGSINFTRYDLYEGIFWRDYLVKGLRYKMSFLLLGCYTTFTVCLFLSYNKPQQRFLILLIMAQSHLLGQAGETKNGEGARKRLKISVAHFDNSALIKTYSKTLIGRCMNPEEQDMNALFTKIPKIWKLEERQRPFHFDYWMLALARWHPKRSQLLPSEIPFWVRLIGVPLEFRTVPAFESIGNAIGKTVAVDLDHTRVQVVIDAFKELCFETTEEEVAVSLRYEKLFGYCPLCFSLCHKEEKCSLCVKNTVKSPERKRESREENGGWSDGGKHDERARSYKGVVINGNVAPQNKDRGGQDYYGKGKGKIGDSEGSSHITYRREEVRSGDQETRTRPFSGQTSAQRNPIGTREESREEGEFKVVSDPTDEGMGLQIVNGLFEEQEGRVEDDDMEMDALEANLLESGFDLGAEEDFQTLSEEEDEKALAKGDEVPIQEKGLVESDTNKGESKGAGDASSKQGNRKRIFKPTSSTVGSTKMRIANALVKRAASKGVTRYGNNGKPPEAKGTSNPKEPNQKS</sequence>
<dbReference type="OrthoDB" id="1737333at2759"/>
<proteinExistence type="predicted"/>
<protein>
    <recommendedName>
        <fullName evidence="5">DUF4283 domain-containing protein</fullName>
    </recommendedName>
</protein>
<feature type="compositionally biased region" description="Polar residues" evidence="1">
    <location>
        <begin position="464"/>
        <end position="476"/>
    </location>
</feature>
<evidence type="ECO:0000313" key="4">
    <source>
        <dbReference type="Proteomes" id="UP000886595"/>
    </source>
</evidence>
<dbReference type="Proteomes" id="UP000886595">
    <property type="component" value="Unassembled WGS sequence"/>
</dbReference>
<keyword evidence="2" id="KW-1133">Transmembrane helix</keyword>
<evidence type="ECO:0000256" key="2">
    <source>
        <dbReference type="SAM" id="Phobius"/>
    </source>
</evidence>
<dbReference type="AlphaFoldDB" id="A0A8X7P6Z8"/>
<dbReference type="InterPro" id="IPR040256">
    <property type="entry name" value="At4g02000-like"/>
</dbReference>
<accession>A0A8X7P6Z8</accession>
<dbReference type="PANTHER" id="PTHR31286">
    <property type="entry name" value="GLYCINE-RICH CELL WALL STRUCTURAL PROTEIN 1.8-LIKE"/>
    <property type="match status" value="1"/>
</dbReference>
<keyword evidence="4" id="KW-1185">Reference proteome</keyword>
<evidence type="ECO:0000256" key="1">
    <source>
        <dbReference type="SAM" id="MobiDB-lite"/>
    </source>
</evidence>
<name>A0A8X7P6Z8_BRACI</name>
<organism evidence="3 4">
    <name type="scientific">Brassica carinata</name>
    <name type="common">Ethiopian mustard</name>
    <name type="synonym">Abyssinian cabbage</name>
    <dbReference type="NCBI Taxonomy" id="52824"/>
    <lineage>
        <taxon>Eukaryota</taxon>
        <taxon>Viridiplantae</taxon>
        <taxon>Streptophyta</taxon>
        <taxon>Embryophyta</taxon>
        <taxon>Tracheophyta</taxon>
        <taxon>Spermatophyta</taxon>
        <taxon>Magnoliopsida</taxon>
        <taxon>eudicotyledons</taxon>
        <taxon>Gunneridae</taxon>
        <taxon>Pentapetalae</taxon>
        <taxon>rosids</taxon>
        <taxon>malvids</taxon>
        <taxon>Brassicales</taxon>
        <taxon>Brassicaceae</taxon>
        <taxon>Brassiceae</taxon>
        <taxon>Brassica</taxon>
    </lineage>
</organism>
<reference evidence="3 4" key="1">
    <citation type="submission" date="2020-02" db="EMBL/GenBank/DDBJ databases">
        <authorList>
            <person name="Ma Q."/>
            <person name="Huang Y."/>
            <person name="Song X."/>
            <person name="Pei D."/>
        </authorList>
    </citation>
    <scope>NUCLEOTIDE SEQUENCE [LARGE SCALE GENOMIC DNA]</scope>
    <source>
        <strain evidence="3">Sxm20200214</strain>
        <tissue evidence="3">Leaf</tissue>
    </source>
</reference>
<evidence type="ECO:0008006" key="5">
    <source>
        <dbReference type="Google" id="ProtNLM"/>
    </source>
</evidence>
<feature type="compositionally biased region" description="Basic and acidic residues" evidence="1">
    <location>
        <begin position="449"/>
        <end position="463"/>
    </location>
</feature>
<evidence type="ECO:0000313" key="3">
    <source>
        <dbReference type="EMBL" id="KAG2245750.1"/>
    </source>
</evidence>
<feature type="region of interest" description="Disordered" evidence="1">
    <location>
        <begin position="383"/>
        <end position="500"/>
    </location>
</feature>
<feature type="compositionally biased region" description="Basic and acidic residues" evidence="1">
    <location>
        <begin position="479"/>
        <end position="491"/>
    </location>
</feature>
<feature type="region of interest" description="Disordered" evidence="1">
    <location>
        <begin position="545"/>
        <end position="647"/>
    </location>
</feature>
<feature type="compositionally biased region" description="Basic and acidic residues" evidence="1">
    <location>
        <begin position="383"/>
        <end position="407"/>
    </location>
</feature>
<feature type="compositionally biased region" description="Polar residues" evidence="1">
    <location>
        <begin position="636"/>
        <end position="647"/>
    </location>
</feature>
<comment type="caution">
    <text evidence="3">The sequence shown here is derived from an EMBL/GenBank/DDBJ whole genome shotgun (WGS) entry which is preliminary data.</text>
</comment>
<gene>
    <name evidence="3" type="ORF">Bca52824_085378</name>
</gene>
<feature type="transmembrane region" description="Helical" evidence="2">
    <location>
        <begin position="160"/>
        <end position="177"/>
    </location>
</feature>